<dbReference type="PROSITE" id="PS50850">
    <property type="entry name" value="MFS"/>
    <property type="match status" value="1"/>
</dbReference>
<gene>
    <name evidence="7" type="ORF">OCBIM_22007751mg</name>
</gene>
<feature type="domain" description="Major facilitator superfamily (MFS) profile" evidence="6">
    <location>
        <begin position="1"/>
        <end position="102"/>
    </location>
</feature>
<feature type="non-terminal residue" evidence="7">
    <location>
        <position position="1"/>
    </location>
</feature>
<evidence type="ECO:0000256" key="1">
    <source>
        <dbReference type="ARBA" id="ARBA00004141"/>
    </source>
</evidence>
<dbReference type="InterPro" id="IPR005828">
    <property type="entry name" value="MFS_sugar_transport-like"/>
</dbReference>
<keyword evidence="4 5" id="KW-0472">Membrane</keyword>
<reference evidence="7" key="1">
    <citation type="submission" date="2015-07" db="EMBL/GenBank/DDBJ databases">
        <title>MeaNS - Measles Nucleotide Surveillance Program.</title>
        <authorList>
            <person name="Tran T."/>
            <person name="Druce J."/>
        </authorList>
    </citation>
    <scope>NUCLEOTIDE SEQUENCE</scope>
    <source>
        <strain evidence="7">UCB-OBI-ISO-001</strain>
        <tissue evidence="7">Gonad</tissue>
    </source>
</reference>
<sequence length="212" mass="23065">CIFCFSEKNEMAERVIPVLYFLAVAGLNAGSGGDYIYTSELFPTQLRSVGNGFATTVMRAACMAAPFLKLLAMAAPWGPGIILGTGCIIASILLQVFLPETRNRNLLQTIDDVKMMEKENKTNDTPILSWITIAHNGDTNPPSSKSPLPVPFLLTVHPLSLSASTQLLPIFPSPITPPKHHSMCFRRLQSDTSTSHIFVNSPPTLLQEAPIT</sequence>
<keyword evidence="2 5" id="KW-0812">Transmembrane</keyword>
<dbReference type="GO" id="GO:0016020">
    <property type="term" value="C:membrane"/>
    <property type="evidence" value="ECO:0007669"/>
    <property type="project" value="UniProtKB-SubCell"/>
</dbReference>
<name>A0A0L8IF93_OCTBM</name>
<dbReference type="InterPro" id="IPR036259">
    <property type="entry name" value="MFS_trans_sf"/>
</dbReference>
<evidence type="ECO:0000256" key="4">
    <source>
        <dbReference type="ARBA" id="ARBA00023136"/>
    </source>
</evidence>
<evidence type="ECO:0000256" key="5">
    <source>
        <dbReference type="SAM" id="Phobius"/>
    </source>
</evidence>
<organism evidence="7">
    <name type="scientific">Octopus bimaculoides</name>
    <name type="common">California two-spotted octopus</name>
    <dbReference type="NCBI Taxonomy" id="37653"/>
    <lineage>
        <taxon>Eukaryota</taxon>
        <taxon>Metazoa</taxon>
        <taxon>Spiralia</taxon>
        <taxon>Lophotrochozoa</taxon>
        <taxon>Mollusca</taxon>
        <taxon>Cephalopoda</taxon>
        <taxon>Coleoidea</taxon>
        <taxon>Octopodiformes</taxon>
        <taxon>Octopoda</taxon>
        <taxon>Incirrata</taxon>
        <taxon>Octopodidae</taxon>
        <taxon>Octopus</taxon>
    </lineage>
</organism>
<dbReference type="SUPFAM" id="SSF103473">
    <property type="entry name" value="MFS general substrate transporter"/>
    <property type="match status" value="1"/>
</dbReference>
<accession>A0A0L8IF93</accession>
<protein>
    <recommendedName>
        <fullName evidence="6">Major facilitator superfamily (MFS) profile domain-containing protein</fullName>
    </recommendedName>
</protein>
<evidence type="ECO:0000313" key="7">
    <source>
        <dbReference type="EMBL" id="KOG00123.1"/>
    </source>
</evidence>
<dbReference type="Gene3D" id="1.20.1250.20">
    <property type="entry name" value="MFS general substrate transporter like domains"/>
    <property type="match status" value="1"/>
</dbReference>
<dbReference type="GO" id="GO:0022857">
    <property type="term" value="F:transmembrane transporter activity"/>
    <property type="evidence" value="ECO:0007669"/>
    <property type="project" value="InterPro"/>
</dbReference>
<dbReference type="InterPro" id="IPR020846">
    <property type="entry name" value="MFS_dom"/>
</dbReference>
<dbReference type="Pfam" id="PF00083">
    <property type="entry name" value="Sugar_tr"/>
    <property type="match status" value="1"/>
</dbReference>
<comment type="subcellular location">
    <subcellularLocation>
        <location evidence="1">Membrane</location>
        <topology evidence="1">Multi-pass membrane protein</topology>
    </subcellularLocation>
</comment>
<evidence type="ECO:0000259" key="6">
    <source>
        <dbReference type="PROSITE" id="PS50850"/>
    </source>
</evidence>
<keyword evidence="3 5" id="KW-1133">Transmembrane helix</keyword>
<dbReference type="EMBL" id="KQ415847">
    <property type="protein sequence ID" value="KOG00123.1"/>
    <property type="molecule type" value="Genomic_DNA"/>
</dbReference>
<feature type="transmembrane region" description="Helical" evidence="5">
    <location>
        <begin position="80"/>
        <end position="98"/>
    </location>
</feature>
<dbReference type="OrthoDB" id="6100430at2759"/>
<evidence type="ECO:0000256" key="3">
    <source>
        <dbReference type="ARBA" id="ARBA00022989"/>
    </source>
</evidence>
<proteinExistence type="predicted"/>
<feature type="transmembrane region" description="Helical" evidence="5">
    <location>
        <begin position="18"/>
        <end position="37"/>
    </location>
</feature>
<evidence type="ECO:0000256" key="2">
    <source>
        <dbReference type="ARBA" id="ARBA00022692"/>
    </source>
</evidence>
<dbReference type="AlphaFoldDB" id="A0A0L8IF93"/>
<dbReference type="PANTHER" id="PTHR24064">
    <property type="entry name" value="SOLUTE CARRIER FAMILY 22 MEMBER"/>
    <property type="match status" value="1"/>
</dbReference>